<feature type="domain" description="Beta-lactamase class A catalytic" evidence="6">
    <location>
        <begin position="43"/>
        <end position="260"/>
    </location>
</feature>
<dbReference type="GO" id="GO:0046677">
    <property type="term" value="P:response to antibiotic"/>
    <property type="evidence" value="ECO:0007669"/>
    <property type="project" value="UniProtKB-UniRule"/>
</dbReference>
<evidence type="ECO:0000256" key="4">
    <source>
        <dbReference type="ARBA" id="ARBA00023251"/>
    </source>
</evidence>
<evidence type="ECO:0000256" key="3">
    <source>
        <dbReference type="ARBA" id="ARBA00022801"/>
    </source>
</evidence>
<gene>
    <name evidence="7" type="ORF">SAMN05216174_107144</name>
</gene>
<proteinExistence type="inferred from homology"/>
<dbReference type="STRING" id="1271860.SAMN05216174_107144"/>
<dbReference type="InterPro" id="IPR045155">
    <property type="entry name" value="Beta-lactam_cat"/>
</dbReference>
<evidence type="ECO:0000313" key="7">
    <source>
        <dbReference type="EMBL" id="SDD10341.1"/>
    </source>
</evidence>
<keyword evidence="8" id="KW-1185">Reference proteome</keyword>
<dbReference type="InterPro" id="IPR012338">
    <property type="entry name" value="Beta-lactam/transpept-like"/>
</dbReference>
<dbReference type="GO" id="GO:0030655">
    <property type="term" value="P:beta-lactam antibiotic catabolic process"/>
    <property type="evidence" value="ECO:0007669"/>
    <property type="project" value="InterPro"/>
</dbReference>
<dbReference type="Pfam" id="PF13354">
    <property type="entry name" value="Beta-lactamase2"/>
    <property type="match status" value="1"/>
</dbReference>
<keyword evidence="4 5" id="KW-0046">Antibiotic resistance</keyword>
<evidence type="ECO:0000313" key="8">
    <source>
        <dbReference type="Proteomes" id="UP000199501"/>
    </source>
</evidence>
<comment type="similarity">
    <text evidence="1 5">Belongs to the class-A beta-lactamase family.</text>
</comment>
<dbReference type="InterPro" id="IPR023650">
    <property type="entry name" value="Beta-lactam_class-A_AS"/>
</dbReference>
<name>A0A1G6S0Z8_9PSEU</name>
<dbReference type="NCBIfam" id="NF033103">
    <property type="entry name" value="bla_class_A"/>
    <property type="match status" value="1"/>
</dbReference>
<dbReference type="PANTHER" id="PTHR35333:SF3">
    <property type="entry name" value="BETA-LACTAMASE-TYPE TRANSPEPTIDASE FOLD CONTAINING PROTEIN"/>
    <property type="match status" value="1"/>
</dbReference>
<evidence type="ECO:0000256" key="1">
    <source>
        <dbReference type="ARBA" id="ARBA00009009"/>
    </source>
</evidence>
<dbReference type="AlphaFoldDB" id="A0A1G6S0Z8"/>
<dbReference type="PROSITE" id="PS00146">
    <property type="entry name" value="BETA_LACTAMASE_A"/>
    <property type="match status" value="1"/>
</dbReference>
<evidence type="ECO:0000259" key="6">
    <source>
        <dbReference type="Pfam" id="PF13354"/>
    </source>
</evidence>
<dbReference type="PANTHER" id="PTHR35333">
    <property type="entry name" value="BETA-LACTAMASE"/>
    <property type="match status" value="1"/>
</dbReference>
<evidence type="ECO:0000256" key="2">
    <source>
        <dbReference type="ARBA" id="ARBA00012865"/>
    </source>
</evidence>
<protein>
    <recommendedName>
        <fullName evidence="2 5">Beta-lactamase</fullName>
        <ecNumber evidence="2 5">3.5.2.6</ecNumber>
    </recommendedName>
</protein>
<reference evidence="8" key="1">
    <citation type="submission" date="2016-10" db="EMBL/GenBank/DDBJ databases">
        <authorList>
            <person name="Varghese N."/>
            <person name="Submissions S."/>
        </authorList>
    </citation>
    <scope>NUCLEOTIDE SEQUENCE [LARGE SCALE GENOMIC DNA]</scope>
    <source>
        <strain evidence="8">IBRC-M 10403</strain>
    </source>
</reference>
<accession>A0A1G6S0Z8</accession>
<organism evidence="7 8">
    <name type="scientific">Actinokineospora iranica</name>
    <dbReference type="NCBI Taxonomy" id="1271860"/>
    <lineage>
        <taxon>Bacteria</taxon>
        <taxon>Bacillati</taxon>
        <taxon>Actinomycetota</taxon>
        <taxon>Actinomycetes</taxon>
        <taxon>Pseudonocardiales</taxon>
        <taxon>Pseudonocardiaceae</taxon>
        <taxon>Actinokineospora</taxon>
    </lineage>
</organism>
<keyword evidence="3 5" id="KW-0378">Hydrolase</keyword>
<sequence length="288" mass="31100">MLAVPTLFGLAHAGSADAGPVARSDKRHRLRELEADYPGRIGVSAFNTGDGRAIAYRAGERFAIASTFKVLAAAAILRKARRDEPGLLDRVVHYTRADLVPHSPITEKHVATGMTVARLCEATITHSDNTAGNLLLRELGGPGAITAFTRTLGDHRTRLDRWETELNSAIPGDRRDTTTPGSMTRNLYALTLGHGLVRPDRERLTGWLLANTTGGGRIRAGVPSDWKVGDKTGTPAYGGVHDVAIVWPPDARPLIISVYTTRTDPDTPGEERVVRDITRVVVDAIGPR</sequence>
<dbReference type="EC" id="3.5.2.6" evidence="2 5"/>
<evidence type="ECO:0000256" key="5">
    <source>
        <dbReference type="RuleBase" id="RU361140"/>
    </source>
</evidence>
<dbReference type="EMBL" id="FMZZ01000007">
    <property type="protein sequence ID" value="SDD10341.1"/>
    <property type="molecule type" value="Genomic_DNA"/>
</dbReference>
<dbReference type="InterPro" id="IPR000871">
    <property type="entry name" value="Beta-lactam_class-A"/>
</dbReference>
<dbReference type="SUPFAM" id="SSF56601">
    <property type="entry name" value="beta-lactamase/transpeptidase-like"/>
    <property type="match status" value="1"/>
</dbReference>
<dbReference type="PRINTS" id="PR00118">
    <property type="entry name" value="BLACTAMASEA"/>
</dbReference>
<comment type="catalytic activity">
    <reaction evidence="5">
        <text>a beta-lactam + H2O = a substituted beta-amino acid</text>
        <dbReference type="Rhea" id="RHEA:20401"/>
        <dbReference type="ChEBI" id="CHEBI:15377"/>
        <dbReference type="ChEBI" id="CHEBI:35627"/>
        <dbReference type="ChEBI" id="CHEBI:140347"/>
        <dbReference type="EC" id="3.5.2.6"/>
    </reaction>
</comment>
<dbReference type="Proteomes" id="UP000199501">
    <property type="component" value="Unassembled WGS sequence"/>
</dbReference>
<dbReference type="Gene3D" id="3.40.710.10">
    <property type="entry name" value="DD-peptidase/beta-lactamase superfamily"/>
    <property type="match status" value="1"/>
</dbReference>
<dbReference type="GO" id="GO:0008800">
    <property type="term" value="F:beta-lactamase activity"/>
    <property type="evidence" value="ECO:0007669"/>
    <property type="project" value="UniProtKB-UniRule"/>
</dbReference>